<feature type="chain" id="PRO_5031268787" evidence="1">
    <location>
        <begin position="26"/>
        <end position="459"/>
    </location>
</feature>
<dbReference type="Gene3D" id="2.40.160.100">
    <property type="match status" value="1"/>
</dbReference>
<comment type="caution">
    <text evidence="3">The sequence shown here is derived from an EMBL/GenBank/DDBJ whole genome shotgun (WGS) entry which is preliminary data.</text>
</comment>
<gene>
    <name evidence="3" type="ORF">H7F51_13845</name>
</gene>
<name>A0A7X1FUE1_9SPHN</name>
<protein>
    <submittedName>
        <fullName evidence="3">Alginate export family protein</fullName>
    </submittedName>
</protein>
<dbReference type="InterPro" id="IPR025388">
    <property type="entry name" value="Alginate_export_dom"/>
</dbReference>
<evidence type="ECO:0000259" key="2">
    <source>
        <dbReference type="Pfam" id="PF13372"/>
    </source>
</evidence>
<evidence type="ECO:0000313" key="4">
    <source>
        <dbReference type="Proteomes" id="UP000566813"/>
    </source>
</evidence>
<organism evidence="3 4">
    <name type="scientific">Novosphingobium flavum</name>
    <dbReference type="NCBI Taxonomy" id="1778672"/>
    <lineage>
        <taxon>Bacteria</taxon>
        <taxon>Pseudomonadati</taxon>
        <taxon>Pseudomonadota</taxon>
        <taxon>Alphaproteobacteria</taxon>
        <taxon>Sphingomonadales</taxon>
        <taxon>Sphingomonadaceae</taxon>
        <taxon>Novosphingobium</taxon>
    </lineage>
</organism>
<feature type="signal peptide" evidence="1">
    <location>
        <begin position="1"/>
        <end position="25"/>
    </location>
</feature>
<dbReference type="RefSeq" id="WP_185664896.1">
    <property type="nucleotide sequence ID" value="NZ_JACLAW010000010.1"/>
</dbReference>
<dbReference type="Pfam" id="PF13372">
    <property type="entry name" value="Alginate_exp"/>
    <property type="match status" value="1"/>
</dbReference>
<keyword evidence="1" id="KW-0732">Signal</keyword>
<proteinExistence type="predicted"/>
<sequence>MAFRTLISAGIAACALLGLTGVARAETAPLQALVGADSDLRLSGSMRLRYERVTGQPRVGLNPTDELLALRTVLTAEYRAGPVQVVGEVEDSRAWLGRPGSAVGANDVNTLEPIRAFVALDLPGLLGKGSKVSLAAGRMTLGLGSRRFVASNDYRNTTNAVTGLRTDLKGAGGMAATLFYVLPQVRLPADQASVLANRSELDRESGALRLLGGLVSRPHTLAGGAVELGYYRLLEHDRPGRATRDRDLHTFSARLVREPQAGRIDFDVEGAWQSGHVSADSAATSARLPVDAGMVHAALGYSFAGAARLRLALGGDWVSGDRAGGTYTRFDTLFGARRFEFSPSGIYAPVGRANILAPWLRLEAAPGKRVEAMALYRPLWLANRHDAFSTSGVADASGASGRFAGHQIDSRLRYWLVPARLRAEVNYDFLAKGRFLTSAPNAPRTGDAHYVSVGVTASF</sequence>
<evidence type="ECO:0000256" key="1">
    <source>
        <dbReference type="SAM" id="SignalP"/>
    </source>
</evidence>
<dbReference type="EMBL" id="JACLAW010000010">
    <property type="protein sequence ID" value="MBC2666602.1"/>
    <property type="molecule type" value="Genomic_DNA"/>
</dbReference>
<dbReference type="Proteomes" id="UP000566813">
    <property type="component" value="Unassembled WGS sequence"/>
</dbReference>
<feature type="domain" description="Alginate export" evidence="2">
    <location>
        <begin position="41"/>
        <end position="441"/>
    </location>
</feature>
<accession>A0A7X1FUE1</accession>
<dbReference type="InterPro" id="IPR053728">
    <property type="entry name" value="Alginate_Permeability_Chnl"/>
</dbReference>
<reference evidence="3 4" key="1">
    <citation type="submission" date="2020-08" db="EMBL/GenBank/DDBJ databases">
        <title>The genome sequence of type strain Novosphingobium flavum NBRC 111647.</title>
        <authorList>
            <person name="Liu Y."/>
        </authorList>
    </citation>
    <scope>NUCLEOTIDE SEQUENCE [LARGE SCALE GENOMIC DNA]</scope>
    <source>
        <strain evidence="3 4">NBRC 111647</strain>
    </source>
</reference>
<dbReference type="AlphaFoldDB" id="A0A7X1FUE1"/>
<keyword evidence="4" id="KW-1185">Reference proteome</keyword>
<evidence type="ECO:0000313" key="3">
    <source>
        <dbReference type="EMBL" id="MBC2666602.1"/>
    </source>
</evidence>